<feature type="compositionally biased region" description="Pro residues" evidence="1">
    <location>
        <begin position="1"/>
        <end position="14"/>
    </location>
</feature>
<feature type="non-terminal residue" evidence="2">
    <location>
        <position position="81"/>
    </location>
</feature>
<evidence type="ECO:0000313" key="3">
    <source>
        <dbReference type="Proteomes" id="UP000751190"/>
    </source>
</evidence>
<dbReference type="EMBL" id="JAGTXO010000058">
    <property type="protein sequence ID" value="KAG8458053.1"/>
    <property type="molecule type" value="Genomic_DNA"/>
</dbReference>
<accession>A0A8J5X7S1</accession>
<name>A0A8J5X7S1_DIALT</name>
<protein>
    <submittedName>
        <fullName evidence="2">Uncharacterized protein</fullName>
    </submittedName>
</protein>
<proteinExistence type="predicted"/>
<evidence type="ECO:0000256" key="1">
    <source>
        <dbReference type="SAM" id="MobiDB-lite"/>
    </source>
</evidence>
<gene>
    <name evidence="2" type="ORF">KFE25_007260</name>
</gene>
<sequence>MPPSIQFSEPPPRGRPTARRASSARMRRARPSAWNKFWAVGRPPVGSEGIGPKMPDMPRGVENEGNTRFLNALVQSLAALD</sequence>
<comment type="caution">
    <text evidence="2">The sequence shown here is derived from an EMBL/GenBank/DDBJ whole genome shotgun (WGS) entry which is preliminary data.</text>
</comment>
<reference evidence="2" key="1">
    <citation type="submission" date="2021-05" db="EMBL/GenBank/DDBJ databases">
        <title>The genome of the haptophyte Pavlova lutheri (Diacronema luteri, Pavlovales) - a model for lipid biosynthesis in eukaryotic algae.</title>
        <authorList>
            <person name="Hulatt C.J."/>
            <person name="Posewitz M.C."/>
        </authorList>
    </citation>
    <scope>NUCLEOTIDE SEQUENCE</scope>
    <source>
        <strain evidence="2">NIVA-4/92</strain>
    </source>
</reference>
<dbReference type="AlphaFoldDB" id="A0A8J5X7S1"/>
<organism evidence="2 3">
    <name type="scientific">Diacronema lutheri</name>
    <name type="common">Unicellular marine alga</name>
    <name type="synonym">Monochrysis lutheri</name>
    <dbReference type="NCBI Taxonomy" id="2081491"/>
    <lineage>
        <taxon>Eukaryota</taxon>
        <taxon>Haptista</taxon>
        <taxon>Haptophyta</taxon>
        <taxon>Pavlovophyceae</taxon>
        <taxon>Pavlovales</taxon>
        <taxon>Pavlovaceae</taxon>
        <taxon>Diacronema</taxon>
    </lineage>
</organism>
<dbReference type="OrthoDB" id="2420415at2759"/>
<dbReference type="Proteomes" id="UP000751190">
    <property type="component" value="Unassembled WGS sequence"/>
</dbReference>
<evidence type="ECO:0000313" key="2">
    <source>
        <dbReference type="EMBL" id="KAG8458053.1"/>
    </source>
</evidence>
<keyword evidence="3" id="KW-1185">Reference proteome</keyword>
<feature type="region of interest" description="Disordered" evidence="1">
    <location>
        <begin position="41"/>
        <end position="62"/>
    </location>
</feature>
<feature type="region of interest" description="Disordered" evidence="1">
    <location>
        <begin position="1"/>
        <end position="28"/>
    </location>
</feature>